<dbReference type="AlphaFoldDB" id="A0A5M8QZ64"/>
<dbReference type="Proteomes" id="UP000323994">
    <property type="component" value="Unassembled WGS sequence"/>
</dbReference>
<feature type="signal peptide" evidence="2">
    <location>
        <begin position="1"/>
        <end position="19"/>
    </location>
</feature>
<evidence type="ECO:0000313" key="5">
    <source>
        <dbReference type="Proteomes" id="UP000323994"/>
    </source>
</evidence>
<dbReference type="InterPro" id="IPR006626">
    <property type="entry name" value="PbH1"/>
</dbReference>
<dbReference type="InterPro" id="IPR039448">
    <property type="entry name" value="Beta_helix"/>
</dbReference>
<evidence type="ECO:0000256" key="1">
    <source>
        <dbReference type="SAM" id="MobiDB-lite"/>
    </source>
</evidence>
<dbReference type="OrthoDB" id="863031at2"/>
<organism evidence="4 5">
    <name type="scientific">Dyadobacter flavalbus</name>
    <dbReference type="NCBI Taxonomy" id="2579942"/>
    <lineage>
        <taxon>Bacteria</taxon>
        <taxon>Pseudomonadati</taxon>
        <taxon>Bacteroidota</taxon>
        <taxon>Cytophagia</taxon>
        <taxon>Cytophagales</taxon>
        <taxon>Spirosomataceae</taxon>
        <taxon>Dyadobacter</taxon>
    </lineage>
</organism>
<protein>
    <recommendedName>
        <fullName evidence="3">Right handed beta helix domain-containing protein</fullName>
    </recommendedName>
</protein>
<gene>
    <name evidence="4" type="ORF">FEM33_09005</name>
</gene>
<evidence type="ECO:0000256" key="2">
    <source>
        <dbReference type="SAM" id="SignalP"/>
    </source>
</evidence>
<dbReference type="SMART" id="SM00710">
    <property type="entry name" value="PbH1"/>
    <property type="match status" value="6"/>
</dbReference>
<evidence type="ECO:0000259" key="3">
    <source>
        <dbReference type="Pfam" id="PF13229"/>
    </source>
</evidence>
<name>A0A5M8QZ64_9BACT</name>
<accession>A0A5M8QZ64</accession>
<dbReference type="InterPro" id="IPR011050">
    <property type="entry name" value="Pectin_lyase_fold/virulence"/>
</dbReference>
<keyword evidence="2" id="KW-0732">Signal</keyword>
<evidence type="ECO:0000313" key="4">
    <source>
        <dbReference type="EMBL" id="KAA6440701.1"/>
    </source>
</evidence>
<comment type="caution">
    <text evidence="4">The sequence shown here is derived from an EMBL/GenBank/DDBJ whole genome shotgun (WGS) entry which is preliminary data.</text>
</comment>
<dbReference type="SUPFAM" id="SSF51126">
    <property type="entry name" value="Pectin lyase-like"/>
    <property type="match status" value="1"/>
</dbReference>
<feature type="region of interest" description="Disordered" evidence="1">
    <location>
        <begin position="409"/>
        <end position="429"/>
    </location>
</feature>
<dbReference type="Pfam" id="PF13229">
    <property type="entry name" value="Beta_helix"/>
    <property type="match status" value="1"/>
</dbReference>
<dbReference type="Gene3D" id="2.160.20.10">
    <property type="entry name" value="Single-stranded right-handed beta-helix, Pectin lyase-like"/>
    <property type="match status" value="1"/>
</dbReference>
<proteinExistence type="predicted"/>
<reference evidence="4 5" key="1">
    <citation type="submission" date="2019-05" db="EMBL/GenBank/DDBJ databases">
        <authorList>
            <person name="Qu J.-H."/>
        </authorList>
    </citation>
    <scope>NUCLEOTIDE SEQUENCE [LARGE SCALE GENOMIC DNA]</scope>
    <source>
        <strain evidence="4 5">NS28</strain>
    </source>
</reference>
<feature type="chain" id="PRO_5024414340" description="Right handed beta helix domain-containing protein" evidence="2">
    <location>
        <begin position="20"/>
        <end position="443"/>
    </location>
</feature>
<dbReference type="EMBL" id="VBSN01000027">
    <property type="protein sequence ID" value="KAA6440701.1"/>
    <property type="molecule type" value="Genomic_DNA"/>
</dbReference>
<dbReference type="RefSeq" id="WP_139011691.1">
    <property type="nucleotide sequence ID" value="NZ_VBSN01000027.1"/>
</dbReference>
<keyword evidence="5" id="KW-1185">Reference proteome</keyword>
<dbReference type="InterPro" id="IPR012334">
    <property type="entry name" value="Pectin_lyas_fold"/>
</dbReference>
<feature type="domain" description="Right handed beta helix" evidence="3">
    <location>
        <begin position="230"/>
        <end position="391"/>
    </location>
</feature>
<sequence length="443" mass="48635">MKVLALWATFIGLSFLSSAAYSQHKVLSYDSTRHSSRVSKTILKLDIQKDFGAIPNDTINDHAAFQAASDFINRRKGYCELIIPAGKYIVGKQEKLGNRDYYYRGMDVIQIINAKNVKIKGVAGSLLKYDTGFRFGTFNPQDGSSTNITMECTPKTKTTSDKRADLGRCILIVNSSNVTVENLELDGNFYTETLNNMNTYKMKCMDEKSPSFNPKKINIGGGYGDCGIQLAHYGVYVSHSGNVTLRKVTVQRFGLDGMQIANSHTEPGQKNVRIIQCKLDFNARTALALTGGDKMEITGTSLTNTGRCLYAATGTGVDIEAEVDAKRKEKLVTNVKFTNCSFSNNSSGEILAKFGLGSSNVTFEGCDIKSSSRAINLGRKNKGYRFVNNKISGSKIVVVEDKQIDIRDKALPKSTRTPGASKNEKSLRTAPDSNVFENNVLVD</sequence>